<keyword evidence="3" id="KW-1185">Reference proteome</keyword>
<feature type="region of interest" description="Disordered" evidence="1">
    <location>
        <begin position="71"/>
        <end position="93"/>
    </location>
</feature>
<dbReference type="Pfam" id="PF13975">
    <property type="entry name" value="gag-asp_proteas"/>
    <property type="match status" value="1"/>
</dbReference>
<sequence length="370" mass="39520">MCGAVHLERARAVNLKVTMLESSLSRAALIFVSGSLVVLNVACSDNKQTTGVGGSQPSIPVGNLAAIQPPMKQPASLSAKPKPKLEQSTQTSPLELALDKATGAVSISKSAQSPDDWHLVASRFEDAIALLKQVGRDSPNFPFAQRKIAEYQGQIKLAKQKANSSRLASPVAPDQQVVVAVPQTKPKIQRYSTPTPVAKVQPLPPPDPIFPAAETTAYNNLVFIAPIKRRVGGTPIVEVTFNGRQRFEMIVDTGASGSVITQDVAQALGVVPVAIAKANTVSAKGVEFPVGYLDSMEVGGVKVSQVPVAIAGAELETGLLGHDFFGKYDVTIKRDVVEFRPQHHSDESNPPEIQLTDPTFSRGYRFVEFP</sequence>
<organism evidence="2 3">
    <name type="scientific">Sphaerospermopsis reniformis</name>
    <dbReference type="NCBI Taxonomy" id="531300"/>
    <lineage>
        <taxon>Bacteria</taxon>
        <taxon>Bacillati</taxon>
        <taxon>Cyanobacteriota</taxon>
        <taxon>Cyanophyceae</taxon>
        <taxon>Nostocales</taxon>
        <taxon>Aphanizomenonaceae</taxon>
        <taxon>Sphaerospermopsis</taxon>
    </lineage>
</organism>
<dbReference type="InterPro" id="IPR034122">
    <property type="entry name" value="Retropepsin-like_bacterial"/>
</dbReference>
<dbReference type="InterPro" id="IPR021109">
    <property type="entry name" value="Peptidase_aspartic_dom_sf"/>
</dbReference>
<evidence type="ECO:0000313" key="3">
    <source>
        <dbReference type="Proteomes" id="UP000300142"/>
    </source>
</evidence>
<evidence type="ECO:0008006" key="4">
    <source>
        <dbReference type="Google" id="ProtNLM"/>
    </source>
</evidence>
<evidence type="ECO:0000256" key="1">
    <source>
        <dbReference type="SAM" id="MobiDB-lite"/>
    </source>
</evidence>
<dbReference type="Gene3D" id="2.40.70.10">
    <property type="entry name" value="Acid Proteases"/>
    <property type="match status" value="1"/>
</dbReference>
<dbReference type="Proteomes" id="UP000300142">
    <property type="component" value="Unassembled WGS sequence"/>
</dbReference>
<gene>
    <name evidence="2" type="ORF">SR1949_30630</name>
</gene>
<protein>
    <recommendedName>
        <fullName evidence="4">Peptidase A2 domain-containing protein</fullName>
    </recommendedName>
</protein>
<dbReference type="SUPFAM" id="SSF50630">
    <property type="entry name" value="Acid proteases"/>
    <property type="match status" value="1"/>
</dbReference>
<dbReference type="AlphaFoldDB" id="A0A479ZYT6"/>
<dbReference type="CDD" id="cd05483">
    <property type="entry name" value="retropepsin_like_bacteria"/>
    <property type="match status" value="1"/>
</dbReference>
<comment type="caution">
    <text evidence="2">The sequence shown here is derived from an EMBL/GenBank/DDBJ whole genome shotgun (WGS) entry which is preliminary data.</text>
</comment>
<evidence type="ECO:0000313" key="2">
    <source>
        <dbReference type="EMBL" id="GCL37950.1"/>
    </source>
</evidence>
<reference evidence="3" key="1">
    <citation type="submission" date="2019-02" db="EMBL/GenBank/DDBJ databases">
        <title>Draft genome sequence of Sphaerospermopsis reniformis NIES-1949.</title>
        <authorList>
            <person name="Yamaguchi H."/>
            <person name="Suzuki S."/>
            <person name="Kawachi M."/>
        </authorList>
    </citation>
    <scope>NUCLEOTIDE SEQUENCE [LARGE SCALE GENOMIC DNA]</scope>
    <source>
        <strain evidence="3">NIES-1949</strain>
    </source>
</reference>
<name>A0A479ZYT6_9CYAN</name>
<proteinExistence type="predicted"/>
<accession>A0A479ZYT6</accession>
<dbReference type="EMBL" id="BJCE01000106">
    <property type="protein sequence ID" value="GCL37950.1"/>
    <property type="molecule type" value="Genomic_DNA"/>
</dbReference>